<sequence>MKKIVSFLFLFFVGMVQAQQLNCTVQVNAAKLASTNNQIFKTLQNSISEFVNKTDWTGESYKQNEKINCSMVIIIDSYDSNQFTGTIQVQSTRPVFNSNYTTPVFNYNDKDLAFRYIEFENLNFNPSSFDSNLVSILAYYSYMIIGFDADTYALKGGKNWFDTAQQIMSVAQQGGYKGWNQGDSNQNRYFLVNDVLSGTYDSFREVLYKYHREGLDTMNTDLKTAKEKIIESINTLNVLYKIRPNAFLTRVFFDAKVDEIISILSGGPKVPLADTIDTLNKVSPINSSKWATIKL</sequence>
<proteinExistence type="predicted"/>
<gene>
    <name evidence="2" type="ORF">EZL74_10500</name>
</gene>
<keyword evidence="1" id="KW-0732">Signal</keyword>
<accession>A0A4Q9YSL8</accession>
<dbReference type="AlphaFoldDB" id="A0A4Q9YSL8"/>
<keyword evidence="3" id="KW-1185">Reference proteome</keyword>
<dbReference type="Pfam" id="PF16119">
    <property type="entry name" value="DUF4835"/>
    <property type="match status" value="1"/>
</dbReference>
<comment type="caution">
    <text evidence="2">The sequence shown here is derived from an EMBL/GenBank/DDBJ whole genome shotgun (WGS) entry which is preliminary data.</text>
</comment>
<dbReference type="Proteomes" id="UP000293300">
    <property type="component" value="Unassembled WGS sequence"/>
</dbReference>
<reference evidence="2 3" key="1">
    <citation type="submission" date="2019-02" db="EMBL/GenBank/DDBJ databases">
        <title>Flavobacterium sp. RD-2-33 isolated from forest soil.</title>
        <authorList>
            <person name="Chaudhary D.K."/>
        </authorList>
    </citation>
    <scope>NUCLEOTIDE SEQUENCE [LARGE SCALE GENOMIC DNA]</scope>
    <source>
        <strain evidence="2 3">RD-2-33</strain>
    </source>
</reference>
<feature type="chain" id="PRO_5020232150" evidence="1">
    <location>
        <begin position="19"/>
        <end position="295"/>
    </location>
</feature>
<evidence type="ECO:0000313" key="2">
    <source>
        <dbReference type="EMBL" id="TBX66604.1"/>
    </source>
</evidence>
<organism evidence="2 3">
    <name type="scientific">Flavobacterium silvisoli</name>
    <dbReference type="NCBI Taxonomy" id="2529433"/>
    <lineage>
        <taxon>Bacteria</taxon>
        <taxon>Pseudomonadati</taxon>
        <taxon>Bacteroidota</taxon>
        <taxon>Flavobacteriia</taxon>
        <taxon>Flavobacteriales</taxon>
        <taxon>Flavobacteriaceae</taxon>
        <taxon>Flavobacterium</taxon>
    </lineage>
</organism>
<name>A0A4Q9YSL8_9FLAO</name>
<dbReference type="EMBL" id="SJPE01000013">
    <property type="protein sequence ID" value="TBX66604.1"/>
    <property type="molecule type" value="Genomic_DNA"/>
</dbReference>
<evidence type="ECO:0000313" key="3">
    <source>
        <dbReference type="Proteomes" id="UP000293300"/>
    </source>
</evidence>
<dbReference type="RefSeq" id="WP_131476569.1">
    <property type="nucleotide sequence ID" value="NZ_SJPE01000013.1"/>
</dbReference>
<dbReference type="InterPro" id="IPR032274">
    <property type="entry name" value="DUF4835"/>
</dbReference>
<protein>
    <submittedName>
        <fullName evidence="2">DUF4835 family protein</fullName>
    </submittedName>
</protein>
<feature type="signal peptide" evidence="1">
    <location>
        <begin position="1"/>
        <end position="18"/>
    </location>
</feature>
<evidence type="ECO:0000256" key="1">
    <source>
        <dbReference type="SAM" id="SignalP"/>
    </source>
</evidence>
<dbReference type="OrthoDB" id="9773381at2"/>